<organism evidence="1">
    <name type="scientific">marine metagenome</name>
    <dbReference type="NCBI Taxonomy" id="408172"/>
    <lineage>
        <taxon>unclassified sequences</taxon>
        <taxon>metagenomes</taxon>
        <taxon>ecological metagenomes</taxon>
    </lineage>
</organism>
<evidence type="ECO:0008006" key="2">
    <source>
        <dbReference type="Google" id="ProtNLM"/>
    </source>
</evidence>
<dbReference type="AlphaFoldDB" id="A0A382UCE5"/>
<gene>
    <name evidence="1" type="ORF">METZ01_LOCUS384616</name>
</gene>
<dbReference type="EMBL" id="UINC01143057">
    <property type="protein sequence ID" value="SVD31762.1"/>
    <property type="molecule type" value="Genomic_DNA"/>
</dbReference>
<protein>
    <recommendedName>
        <fullName evidence="2">Alkyl hydroperoxide reductase subunit C/ Thiol specific antioxidant domain-containing protein</fullName>
    </recommendedName>
</protein>
<proteinExistence type="predicted"/>
<reference evidence="1" key="1">
    <citation type="submission" date="2018-05" db="EMBL/GenBank/DDBJ databases">
        <authorList>
            <person name="Lanie J.A."/>
            <person name="Ng W.-L."/>
            <person name="Kazmierczak K.M."/>
            <person name="Andrzejewski T.M."/>
            <person name="Davidsen T.M."/>
            <person name="Wayne K.J."/>
            <person name="Tettelin H."/>
            <person name="Glass J.I."/>
            <person name="Rusch D."/>
            <person name="Podicherti R."/>
            <person name="Tsui H.-C.T."/>
            <person name="Winkler M.E."/>
        </authorList>
    </citation>
    <scope>NUCLEOTIDE SEQUENCE</scope>
</reference>
<dbReference type="SUPFAM" id="SSF52833">
    <property type="entry name" value="Thioredoxin-like"/>
    <property type="match status" value="1"/>
</dbReference>
<accession>A0A382UCE5</accession>
<name>A0A382UCE5_9ZZZZ</name>
<evidence type="ECO:0000313" key="1">
    <source>
        <dbReference type="EMBL" id="SVD31762.1"/>
    </source>
</evidence>
<dbReference type="InterPro" id="IPR036249">
    <property type="entry name" value="Thioredoxin-like_sf"/>
</dbReference>
<sequence>MATEVRNNNKLTFPIAYGATKADSDLVGAWWSEDREGYIQPAEFLLGRGGTVLGAMYASGPVGRMGADEAIRLITRRENMRKEEDAKAN</sequence>